<protein>
    <submittedName>
        <fullName evidence="4">Alpha-1,2-mannosidase, putative</fullName>
    </submittedName>
</protein>
<dbReference type="InterPro" id="IPR035986">
    <property type="entry name" value="PKD_dom_sf"/>
</dbReference>
<dbReference type="NCBIfam" id="TIGR01180">
    <property type="entry name" value="aman2_put"/>
    <property type="match status" value="1"/>
</dbReference>
<dbReference type="SUPFAM" id="SSF49785">
    <property type="entry name" value="Galactose-binding domain-like"/>
    <property type="match status" value="1"/>
</dbReference>
<dbReference type="InterPro" id="IPR013783">
    <property type="entry name" value="Ig-like_fold"/>
</dbReference>
<dbReference type="GO" id="GO:0005975">
    <property type="term" value="P:carbohydrate metabolic process"/>
    <property type="evidence" value="ECO:0007669"/>
    <property type="project" value="InterPro"/>
</dbReference>
<dbReference type="SUPFAM" id="SSF49299">
    <property type="entry name" value="PKD domain"/>
    <property type="match status" value="1"/>
</dbReference>
<dbReference type="GO" id="GO:0000224">
    <property type="term" value="F:peptide-N4-(N-acetyl-beta-glucosaminyl)asparagine amidase activity"/>
    <property type="evidence" value="ECO:0007669"/>
    <property type="project" value="TreeGrafter"/>
</dbReference>
<dbReference type="Gene3D" id="2.70.98.10">
    <property type="match status" value="1"/>
</dbReference>
<dbReference type="GO" id="GO:0005829">
    <property type="term" value="C:cytosol"/>
    <property type="evidence" value="ECO:0007669"/>
    <property type="project" value="TreeGrafter"/>
</dbReference>
<evidence type="ECO:0000259" key="3">
    <source>
        <dbReference type="PROSITE" id="PS50093"/>
    </source>
</evidence>
<feature type="region of interest" description="Disordered" evidence="1">
    <location>
        <begin position="1128"/>
        <end position="1186"/>
    </location>
</feature>
<dbReference type="GO" id="GO:0030246">
    <property type="term" value="F:carbohydrate binding"/>
    <property type="evidence" value="ECO:0007669"/>
    <property type="project" value="InterPro"/>
</dbReference>
<dbReference type="Pfam" id="PF17678">
    <property type="entry name" value="Glyco_hydro_92N"/>
    <property type="match status" value="1"/>
</dbReference>
<dbReference type="InterPro" id="IPR005887">
    <property type="entry name" value="GH92_a_mannosidase_put"/>
</dbReference>
<evidence type="ECO:0000313" key="5">
    <source>
        <dbReference type="Proteomes" id="UP000186235"/>
    </source>
</evidence>
<dbReference type="PANTHER" id="PTHR12143">
    <property type="entry name" value="PEPTIDE N-GLYCANASE PNGASE -RELATED"/>
    <property type="match status" value="1"/>
</dbReference>
<dbReference type="InterPro" id="IPR000421">
    <property type="entry name" value="FA58C"/>
</dbReference>
<dbReference type="InterPro" id="IPR014718">
    <property type="entry name" value="GH-type_carb-bd"/>
</dbReference>
<accession>A0A1N6NL12</accession>
<feature type="domain" description="PKD" evidence="3">
    <location>
        <begin position="1361"/>
        <end position="1416"/>
    </location>
</feature>
<dbReference type="InterPro" id="IPR008928">
    <property type="entry name" value="6-hairpin_glycosidase_sf"/>
</dbReference>
<evidence type="ECO:0000256" key="1">
    <source>
        <dbReference type="SAM" id="MobiDB-lite"/>
    </source>
</evidence>
<keyword evidence="5" id="KW-1185">Reference proteome</keyword>
<dbReference type="Gene3D" id="2.60.40.10">
    <property type="entry name" value="Immunoglobulins"/>
    <property type="match status" value="2"/>
</dbReference>
<evidence type="ECO:0000313" key="4">
    <source>
        <dbReference type="EMBL" id="SIP92723.1"/>
    </source>
</evidence>
<dbReference type="InterPro" id="IPR000601">
    <property type="entry name" value="PKD_dom"/>
</dbReference>
<sequence length="1811" mass="189355">MTRPLPSGRAVARSGSGRARPLGLVLAAALAVPLGVPLAAPAGALAAAPAAAAEPGDFSSSFESGDPAALPTTVAERDGAPWQANVGSFTAGLPGSVLGQLKGVTASAQNLPNEGAANLADGSSGTKWLAFASTGWVRYEFAEPVSFVAYTMTSGDDAAGRDPKTWTVEGSNDGSTWTALDRRTDEDFPNRQQTRTFELEAPTAAYTYLRLNVTANSGDSIVQLAGWDLSADLSAGPSAAPMTTKVGTGPRVSFTNKAGVGFSGLHSLRYDGSHLADGETYATNVLYDDVDVVVGEDTRLSYTIFPELLDDLQYPSTYAAVDVLFTDGTYLSDLGARDAHETVATAQAQGEGKILYADQWNSVRVDLGDVAAGKTVDQVLLGYDNPGGHAGTKFAGWLDDVAITAEPATIDGSSLANYVDTRRGTLASGSFSRGNNIPATATPNGFNFWTPYTNASSQSWLYEYHKANNANNKPVLQGFGISHEPSPWMGDRNQLTFLPSTASGTPDATLSTRGLEFDHADETARPDYYGVTFTNGSAIEATPTDHGAVLRFSYPGAKGHVLVDKVDGSSKLTYDQATGTISGWVENGSGLSVGRTRMFVAGTFDRSPTAVGTAAGNRADARFATFDTSSDKTVELRVTTSFISLDQARKNLDLEVTGKTFTEVKAAAAQAWNDRLGVIEVEGASEDQLVTLYSNLYRLNLYPNSQFENTGTAQEPVYRYASPVSATTGSATDTQTNAKIVDGKIYVNNGFWDTYRTAWPAYSLLYPELAAELVDGFVQQYRDGGWIARWSSPGYADLMTGTSSDVAFADAYLKGSLPTGTALEAYDAALRNATVAPPSNAVGRKGLQTSPFLGFTPESTHESVSWGLEGLVNDFGIGNMAAALAEDPATPEERRETLREESAYFLERATHYVELFDPEVDFFVPRHEDGTWAVDPETYDPEAWGGGYTETNGWNFAFHAPQDGQGLANLYGGKQGLEDKLDEFFSTPEKGAGNGGIHEQREARDVRMGQWGMSNQVSHHIPWLYDAAGAPSKAQEKVREVTRRLFVGSEIGQGYPGDEDNGEMSSWWIFASLGFYPLQVGSDQYAVGSPLFDKATVHLPDGDLVVNAENNSVDNVYVQSLAVDGEARTSTSLSQADLSGGTTLDFVMGPEPSDWGTGEDDAPPSLTEGDEPPTPVQDATTAGLGTTTVADGDATTSAAALTDNTSGTRTTFATTTPSITWAGNGIRPTVGSYTLTSGASGTASPSAWTLEGSDDGETWTTLDERSGEQFRWALQTRPFTVAEPTAFARYRVTVTATSGSGALSLAEVELLADPKESGAEELTLSAAPDRDGVTGREVSGSFATLTGVEGDVAALDVQVAFGDGSEPVAGTLRAGAFGGYAVDAAHTWTAPGVYPVTVTVSGEGIETVSASSYVSVSLLREGSLLAAYDNVCIGDAGTTVGSCDGQGVFFDRAQLAAKGFVQGERATVPGTDLAFDVPAVPAGQPDNATGDGQTIELDVPADAEQLSVIGTGTEKNQQATGTLTFDDGSTQPIDLSFGDWSGAARNPVFGNIPVAVTDSRLRGGSPQTGTPAAFFATAPITLPEGKRPVSLTLPDQPGELSRDGRIHVVAVAHDGTFAEHPALEVTAAEGVTLAVGQTSDVALAQVAGGREGADLRAAVTWGDGSDVAAGTVADGSVSGSHAYTAAGTYTAYVVVDDGWTSRVVEVPVTVTEAEPALAVDVTVSTRCLAGKAYVAVRAENGEDVPLAIRLVTPFGTKEVAAVAPGANAYQSFATRATAVEAGTVTVEATRGTGDEEVTASIQADYAAVTCG</sequence>
<dbReference type="Gene3D" id="3.30.2080.10">
    <property type="entry name" value="GH92 mannosidase domain"/>
    <property type="match status" value="1"/>
</dbReference>
<dbReference type="GO" id="GO:0006516">
    <property type="term" value="P:glycoprotein catabolic process"/>
    <property type="evidence" value="ECO:0007669"/>
    <property type="project" value="TreeGrafter"/>
</dbReference>
<dbReference type="Pfam" id="PF00754">
    <property type="entry name" value="F5_F8_type_C"/>
    <property type="match status" value="1"/>
</dbReference>
<dbReference type="Pfam" id="PF07971">
    <property type="entry name" value="Glyco_hydro_92"/>
    <property type="match status" value="1"/>
</dbReference>
<dbReference type="InterPro" id="IPR012939">
    <property type="entry name" value="Glyco_hydro_92"/>
</dbReference>
<dbReference type="RefSeq" id="WP_083711282.1">
    <property type="nucleotide sequence ID" value="NZ_FTMI01000001.1"/>
</dbReference>
<dbReference type="InterPro" id="IPR050883">
    <property type="entry name" value="PNGase"/>
</dbReference>
<dbReference type="Gene3D" id="2.60.120.260">
    <property type="entry name" value="Galactose-binding domain-like"/>
    <property type="match status" value="2"/>
</dbReference>
<proteinExistence type="predicted"/>
<name>A0A1N6NL12_9MICO</name>
<dbReference type="FunFam" id="3.30.2080.10:FF:000001">
    <property type="entry name" value="Alpha-1,2-mannosidase subfamily"/>
    <property type="match status" value="1"/>
</dbReference>
<dbReference type="EMBL" id="FTMI01000001">
    <property type="protein sequence ID" value="SIP92723.1"/>
    <property type="molecule type" value="Genomic_DNA"/>
</dbReference>
<gene>
    <name evidence="4" type="ORF">SAMN05518682_0555</name>
</gene>
<dbReference type="SUPFAM" id="SSF48208">
    <property type="entry name" value="Six-hairpin glycosidases"/>
    <property type="match status" value="1"/>
</dbReference>
<reference evidence="5" key="1">
    <citation type="submission" date="2017-01" db="EMBL/GenBank/DDBJ databases">
        <authorList>
            <person name="Varghese N."/>
            <person name="Submissions S."/>
        </authorList>
    </citation>
    <scope>NUCLEOTIDE SEQUENCE [LARGE SCALE GENOMIC DNA]</scope>
    <source>
        <strain evidence="5">3bp</strain>
    </source>
</reference>
<dbReference type="InterPro" id="IPR008979">
    <property type="entry name" value="Galactose-bd-like_sf"/>
</dbReference>
<dbReference type="PROSITE" id="PS50093">
    <property type="entry name" value="PKD"/>
    <property type="match status" value="1"/>
</dbReference>
<evidence type="ECO:0000259" key="2">
    <source>
        <dbReference type="PROSITE" id="PS50022"/>
    </source>
</evidence>
<feature type="domain" description="F5/8 type C" evidence="2">
    <location>
        <begin position="86"/>
        <end position="216"/>
    </location>
</feature>
<dbReference type="Gene3D" id="1.20.1050.60">
    <property type="entry name" value="alpha-1,2-mannosidase"/>
    <property type="match status" value="1"/>
</dbReference>
<dbReference type="PROSITE" id="PS50022">
    <property type="entry name" value="FA58C_3"/>
    <property type="match status" value="1"/>
</dbReference>
<dbReference type="Proteomes" id="UP000186235">
    <property type="component" value="Unassembled WGS sequence"/>
</dbReference>
<organism evidence="4 5">
    <name type="scientific">Cellulosimicrobium aquatile</name>
    <dbReference type="NCBI Taxonomy" id="1612203"/>
    <lineage>
        <taxon>Bacteria</taxon>
        <taxon>Bacillati</taxon>
        <taxon>Actinomycetota</taxon>
        <taxon>Actinomycetes</taxon>
        <taxon>Micrococcales</taxon>
        <taxon>Promicromonosporaceae</taxon>
        <taxon>Cellulosimicrobium</taxon>
    </lineage>
</organism>
<dbReference type="Gene3D" id="1.20.1610.10">
    <property type="entry name" value="alpha-1,2-mannosidases domains"/>
    <property type="match status" value="1"/>
</dbReference>
<dbReference type="PANTHER" id="PTHR12143:SF43">
    <property type="entry name" value="PUTATIVE-RELATED"/>
    <property type="match status" value="1"/>
</dbReference>
<dbReference type="InterPro" id="IPR041371">
    <property type="entry name" value="GH92_N"/>
</dbReference>
<feature type="compositionally biased region" description="Polar residues" evidence="1">
    <location>
        <begin position="1128"/>
        <end position="1142"/>
    </location>
</feature>